<protein>
    <submittedName>
        <fullName evidence="1">Uncharacterized protein</fullName>
    </submittedName>
</protein>
<dbReference type="EMBL" id="GBXM01044964">
    <property type="protein sequence ID" value="JAH63613.1"/>
    <property type="molecule type" value="Transcribed_RNA"/>
</dbReference>
<dbReference type="AlphaFoldDB" id="A0A0E9UF76"/>
<proteinExistence type="predicted"/>
<accession>A0A0E9UF76</accession>
<organism evidence="1">
    <name type="scientific">Anguilla anguilla</name>
    <name type="common">European freshwater eel</name>
    <name type="synonym">Muraena anguilla</name>
    <dbReference type="NCBI Taxonomy" id="7936"/>
    <lineage>
        <taxon>Eukaryota</taxon>
        <taxon>Metazoa</taxon>
        <taxon>Chordata</taxon>
        <taxon>Craniata</taxon>
        <taxon>Vertebrata</taxon>
        <taxon>Euteleostomi</taxon>
        <taxon>Actinopterygii</taxon>
        <taxon>Neopterygii</taxon>
        <taxon>Teleostei</taxon>
        <taxon>Anguilliformes</taxon>
        <taxon>Anguillidae</taxon>
        <taxon>Anguilla</taxon>
    </lineage>
</organism>
<reference evidence="1" key="1">
    <citation type="submission" date="2014-11" db="EMBL/GenBank/DDBJ databases">
        <authorList>
            <person name="Amaro Gonzalez C."/>
        </authorList>
    </citation>
    <scope>NUCLEOTIDE SEQUENCE</scope>
</reference>
<evidence type="ECO:0000313" key="1">
    <source>
        <dbReference type="EMBL" id="JAH63613.1"/>
    </source>
</evidence>
<sequence length="34" mass="3771">MLKEPYCRSSYKDTGSQVGILLSNLACLQIACKH</sequence>
<name>A0A0E9UF76_ANGAN</name>
<reference evidence="1" key="2">
    <citation type="journal article" date="2015" name="Fish Shellfish Immunol.">
        <title>Early steps in the European eel (Anguilla anguilla)-Vibrio vulnificus interaction in the gills: Role of the RtxA13 toxin.</title>
        <authorList>
            <person name="Callol A."/>
            <person name="Pajuelo D."/>
            <person name="Ebbesson L."/>
            <person name="Teles M."/>
            <person name="MacKenzie S."/>
            <person name="Amaro C."/>
        </authorList>
    </citation>
    <scope>NUCLEOTIDE SEQUENCE</scope>
</reference>